<dbReference type="InterPro" id="IPR000792">
    <property type="entry name" value="Tscrpt_reg_LuxR_C"/>
</dbReference>
<protein>
    <submittedName>
        <fullName evidence="2">Transcriptional regulator, LuxR family</fullName>
    </submittedName>
</protein>
<dbReference type="GO" id="GO:0006355">
    <property type="term" value="P:regulation of DNA-templated transcription"/>
    <property type="evidence" value="ECO:0007669"/>
    <property type="project" value="InterPro"/>
</dbReference>
<dbReference type="PROSITE" id="PS50043">
    <property type="entry name" value="HTH_LUXR_2"/>
    <property type="match status" value="1"/>
</dbReference>
<evidence type="ECO:0000259" key="1">
    <source>
        <dbReference type="PROSITE" id="PS50043"/>
    </source>
</evidence>
<dbReference type="GO" id="GO:0003677">
    <property type="term" value="F:DNA binding"/>
    <property type="evidence" value="ECO:0007669"/>
    <property type="project" value="InterPro"/>
</dbReference>
<evidence type="ECO:0000313" key="3">
    <source>
        <dbReference type="Proteomes" id="UP000000844"/>
    </source>
</evidence>
<dbReference type="HOGENOM" id="CLU_056943_1_0_11"/>
<organism evidence="2 3">
    <name type="scientific">Stackebrandtia nassauensis (strain DSM 44728 / CIP 108903 / NRRL B-16338 / NBRC 102104 / LLR-40K-21)</name>
    <dbReference type="NCBI Taxonomy" id="446470"/>
    <lineage>
        <taxon>Bacteria</taxon>
        <taxon>Bacillati</taxon>
        <taxon>Actinomycetota</taxon>
        <taxon>Actinomycetes</taxon>
        <taxon>Glycomycetales</taxon>
        <taxon>Glycomycetaceae</taxon>
        <taxon>Stackebrandtia</taxon>
    </lineage>
</organism>
<dbReference type="Gene3D" id="1.10.10.10">
    <property type="entry name" value="Winged helix-like DNA-binding domain superfamily/Winged helix DNA-binding domain"/>
    <property type="match status" value="2"/>
</dbReference>
<dbReference type="PANTHER" id="PTHR34293">
    <property type="entry name" value="HTH-TYPE TRANSCRIPTIONAL REGULATOR TRMBL2"/>
    <property type="match status" value="1"/>
</dbReference>
<sequence length="337" mass="37683">MPSSGADRVFDFDLLNADATTVYTTVVGAQPISREHLARLTGMPAERLRDAVERLTALGLVSQGVGEEERLIAAPPDIALEALLLGEEERLKRARLWARSLSAEYYRRVDAADPSHLVEVVVGREAVFERFQQIQQASRHQIRVIDKPPYAAPDAELNIPNERELLRRGVVWRVIYDAAGLESFHRLEGDVRNTMTAGESARVLSDAPIKLMISDDRLGMLPLQIAPRTINSIVVVHRSALLEALSALFEQLWCQALPLVHSGEPQGPTTEPTEIERQLLMLLTAGLTDERIAERMGVSLRTMQRRLRELLERLGATTRFQAGIRATLQGWIRVPEE</sequence>
<dbReference type="SUPFAM" id="SSF46894">
    <property type="entry name" value="C-terminal effector domain of the bipartite response regulators"/>
    <property type="match status" value="1"/>
</dbReference>
<dbReference type="eggNOG" id="COG2197">
    <property type="taxonomic scope" value="Bacteria"/>
</dbReference>
<dbReference type="PANTHER" id="PTHR34293:SF1">
    <property type="entry name" value="HTH-TYPE TRANSCRIPTIONAL REGULATOR TRMBL2"/>
    <property type="match status" value="1"/>
</dbReference>
<dbReference type="InterPro" id="IPR036388">
    <property type="entry name" value="WH-like_DNA-bd_sf"/>
</dbReference>
<dbReference type="InterPro" id="IPR051797">
    <property type="entry name" value="TrmB-like"/>
</dbReference>
<dbReference type="Pfam" id="PF00196">
    <property type="entry name" value="GerE"/>
    <property type="match status" value="1"/>
</dbReference>
<gene>
    <name evidence="2" type="ordered locus">Snas_0315</name>
</gene>
<evidence type="ECO:0000313" key="2">
    <source>
        <dbReference type="EMBL" id="ADD40033.1"/>
    </source>
</evidence>
<proteinExistence type="predicted"/>
<dbReference type="SMART" id="SM00421">
    <property type="entry name" value="HTH_LUXR"/>
    <property type="match status" value="1"/>
</dbReference>
<reference evidence="2 3" key="1">
    <citation type="journal article" date="2009" name="Stand. Genomic Sci.">
        <title>Complete genome sequence of Stackebrandtia nassauensis type strain (LLR-40K-21).</title>
        <authorList>
            <person name="Munk C."/>
            <person name="Lapidus A."/>
            <person name="Copeland A."/>
            <person name="Jando M."/>
            <person name="Mayilraj S."/>
            <person name="Glavina Del Rio T."/>
            <person name="Nolan M."/>
            <person name="Chen F."/>
            <person name="Lucas S."/>
            <person name="Tice H."/>
            <person name="Cheng J.F."/>
            <person name="Han C."/>
            <person name="Detter J.C."/>
            <person name="Bruce D."/>
            <person name="Goodwin L."/>
            <person name="Chain P."/>
            <person name="Pitluck S."/>
            <person name="Goker M."/>
            <person name="Ovchinikova G."/>
            <person name="Pati A."/>
            <person name="Ivanova N."/>
            <person name="Mavromatis K."/>
            <person name="Chen A."/>
            <person name="Palaniappan K."/>
            <person name="Land M."/>
            <person name="Hauser L."/>
            <person name="Chang Y.J."/>
            <person name="Jeffries C.D."/>
            <person name="Bristow J."/>
            <person name="Eisen J.A."/>
            <person name="Markowitz V."/>
            <person name="Hugenholtz P."/>
            <person name="Kyrpides N.C."/>
            <person name="Klenk H.P."/>
        </authorList>
    </citation>
    <scope>NUCLEOTIDE SEQUENCE [LARGE SCALE GENOMIC DNA]</scope>
    <source>
        <strain evidence="3">DSM 44728 / CIP 108903 / NRRL B-16338 / NBRC 102104 / LLR-40K-21</strain>
    </source>
</reference>
<dbReference type="EMBL" id="CP001778">
    <property type="protein sequence ID" value="ADD40033.1"/>
    <property type="molecule type" value="Genomic_DNA"/>
</dbReference>
<dbReference type="STRING" id="446470.Snas_0315"/>
<accession>D3Q363</accession>
<dbReference type="InterPro" id="IPR016032">
    <property type="entry name" value="Sig_transdc_resp-reg_C-effctor"/>
</dbReference>
<name>D3Q363_STANL</name>
<dbReference type="Proteomes" id="UP000000844">
    <property type="component" value="Chromosome"/>
</dbReference>
<feature type="domain" description="HTH luxR-type" evidence="1">
    <location>
        <begin position="265"/>
        <end position="330"/>
    </location>
</feature>
<dbReference type="KEGG" id="sna:Snas_0315"/>
<dbReference type="AlphaFoldDB" id="D3Q363"/>
<keyword evidence="3" id="KW-1185">Reference proteome</keyword>